<keyword evidence="5 7" id="KW-0456">Lyase</keyword>
<dbReference type="AlphaFoldDB" id="A0A098R2C1"/>
<evidence type="ECO:0000256" key="7">
    <source>
        <dbReference type="HAMAP-Rule" id="MF_02065"/>
    </source>
</evidence>
<dbReference type="STRING" id="1480694.DC28_05425"/>
<comment type="similarity">
    <text evidence="7">Belongs to the transglycosylase MltG family.</text>
</comment>
<proteinExistence type="inferred from homology"/>
<keyword evidence="6 7" id="KW-0961">Cell wall biogenesis/degradation</keyword>
<dbReference type="Gene3D" id="3.30.1490.480">
    <property type="entry name" value="Endolytic murein transglycosylase"/>
    <property type="match status" value="1"/>
</dbReference>
<dbReference type="GO" id="GO:0071555">
    <property type="term" value="P:cell wall organization"/>
    <property type="evidence" value="ECO:0007669"/>
    <property type="project" value="UniProtKB-KW"/>
</dbReference>
<sequence>MIYKKLGLILLVMAAVGLGLGAAGGVLLYQSWRSPMTSLEPREFTIARGDSPELIANRLVQEGLLTNSWSFRILVRLYGYAPHIKAGRYGIQPGDSLRDFTQDIVSGNSIPDDITLRFTEGMRVDQMGQILEQAGFSSGQEFNALAVMDETWEDLWVIQGLEPGQSLNGYLFPDTYRIRPGTQPRSIIRTMVENLQVKLQSLGITNRDYRSPQGLSIHEILTFASIVQQESPLEDMELIAGVFENRLERGMRFESDATVNFILGTSKLIPTATDIRVQHPYNTYLNRGLPPGPIGNPGIEAIRATLNPEQHDYLFFLHTPEGVTVPSRTFQEHLAARRIHWE</sequence>
<dbReference type="GO" id="GO:0008932">
    <property type="term" value="F:lytic endotransglycosylase activity"/>
    <property type="evidence" value="ECO:0007669"/>
    <property type="project" value="UniProtKB-UniRule"/>
</dbReference>
<accession>A0A098R2C1</accession>
<dbReference type="NCBIfam" id="TIGR00247">
    <property type="entry name" value="endolytic transglycosylase MltG"/>
    <property type="match status" value="1"/>
</dbReference>
<keyword evidence="3 7" id="KW-1133">Transmembrane helix</keyword>
<comment type="function">
    <text evidence="7">Functions as a peptidoglycan terminase that cleaves nascent peptidoglycan strands endolytically to terminate their elongation.</text>
</comment>
<comment type="catalytic activity">
    <reaction evidence="7">
        <text>a peptidoglycan chain = a peptidoglycan chain with N-acetyl-1,6-anhydromuramyl-[peptide] at the reducing end + a peptidoglycan chain with N-acetylglucosamine at the non-reducing end.</text>
        <dbReference type="EC" id="4.2.2.29"/>
    </reaction>
</comment>
<keyword evidence="1 7" id="KW-1003">Cell membrane</keyword>
<dbReference type="EC" id="4.2.2.29" evidence="7"/>
<evidence type="ECO:0000256" key="1">
    <source>
        <dbReference type="ARBA" id="ARBA00022475"/>
    </source>
</evidence>
<dbReference type="PANTHER" id="PTHR30518">
    <property type="entry name" value="ENDOLYTIC MUREIN TRANSGLYCOSYLASE"/>
    <property type="match status" value="1"/>
</dbReference>
<keyword evidence="4 7" id="KW-0472">Membrane</keyword>
<evidence type="ECO:0000313" key="9">
    <source>
        <dbReference type="Proteomes" id="UP000029692"/>
    </source>
</evidence>
<dbReference type="Pfam" id="PF02618">
    <property type="entry name" value="YceG"/>
    <property type="match status" value="1"/>
</dbReference>
<dbReference type="PANTHER" id="PTHR30518:SF2">
    <property type="entry name" value="ENDOLYTIC MUREIN TRANSGLYCOSYLASE"/>
    <property type="match status" value="1"/>
</dbReference>
<dbReference type="InterPro" id="IPR003770">
    <property type="entry name" value="MLTG-like"/>
</dbReference>
<dbReference type="eggNOG" id="COG1559">
    <property type="taxonomic scope" value="Bacteria"/>
</dbReference>
<dbReference type="CDD" id="cd08010">
    <property type="entry name" value="MltG_like"/>
    <property type="match status" value="1"/>
</dbReference>
<gene>
    <name evidence="7" type="primary">mltG</name>
    <name evidence="8" type="ORF">DC28_05425</name>
</gene>
<feature type="site" description="Important for catalytic activity" evidence="7">
    <location>
        <position position="230"/>
    </location>
</feature>
<keyword evidence="2 7" id="KW-0812">Transmembrane</keyword>
<dbReference type="Proteomes" id="UP000029692">
    <property type="component" value="Unassembled WGS sequence"/>
</dbReference>
<name>A0A098R2C1_9SPIO</name>
<evidence type="ECO:0000256" key="3">
    <source>
        <dbReference type="ARBA" id="ARBA00022989"/>
    </source>
</evidence>
<comment type="caution">
    <text evidence="8">The sequence shown here is derived from an EMBL/GenBank/DDBJ whole genome shotgun (WGS) entry which is preliminary data.</text>
</comment>
<dbReference type="RefSeq" id="WP_037546645.1">
    <property type="nucleotide sequence ID" value="NZ_JNUP01000047.1"/>
</dbReference>
<evidence type="ECO:0000313" key="8">
    <source>
        <dbReference type="EMBL" id="KGE72817.1"/>
    </source>
</evidence>
<dbReference type="GO" id="GO:0009252">
    <property type="term" value="P:peptidoglycan biosynthetic process"/>
    <property type="evidence" value="ECO:0007669"/>
    <property type="project" value="UniProtKB-UniRule"/>
</dbReference>
<evidence type="ECO:0000256" key="4">
    <source>
        <dbReference type="ARBA" id="ARBA00023136"/>
    </source>
</evidence>
<dbReference type="EMBL" id="JNUP01000047">
    <property type="protein sequence ID" value="KGE72817.1"/>
    <property type="molecule type" value="Genomic_DNA"/>
</dbReference>
<evidence type="ECO:0000256" key="6">
    <source>
        <dbReference type="ARBA" id="ARBA00023316"/>
    </source>
</evidence>
<protein>
    <recommendedName>
        <fullName evidence="7">Endolytic murein transglycosylase</fullName>
        <ecNumber evidence="7">4.2.2.29</ecNumber>
    </recommendedName>
    <alternativeName>
        <fullName evidence="7">Peptidoglycan lytic transglycosylase</fullName>
    </alternativeName>
    <alternativeName>
        <fullName evidence="7">Peptidoglycan polymerization terminase</fullName>
    </alternativeName>
</protein>
<organism evidence="8 9">
    <name type="scientific">Spirochaeta lutea</name>
    <dbReference type="NCBI Taxonomy" id="1480694"/>
    <lineage>
        <taxon>Bacteria</taxon>
        <taxon>Pseudomonadati</taxon>
        <taxon>Spirochaetota</taxon>
        <taxon>Spirochaetia</taxon>
        <taxon>Spirochaetales</taxon>
        <taxon>Spirochaetaceae</taxon>
        <taxon>Spirochaeta</taxon>
    </lineage>
</organism>
<evidence type="ECO:0000256" key="2">
    <source>
        <dbReference type="ARBA" id="ARBA00022692"/>
    </source>
</evidence>
<keyword evidence="9" id="KW-1185">Reference proteome</keyword>
<evidence type="ECO:0000256" key="5">
    <source>
        <dbReference type="ARBA" id="ARBA00023239"/>
    </source>
</evidence>
<dbReference type="HAMAP" id="MF_02065">
    <property type="entry name" value="MltG"/>
    <property type="match status" value="1"/>
</dbReference>
<dbReference type="GO" id="GO:0005886">
    <property type="term" value="C:plasma membrane"/>
    <property type="evidence" value="ECO:0007669"/>
    <property type="project" value="UniProtKB-UniRule"/>
</dbReference>
<reference evidence="8 9" key="1">
    <citation type="submission" date="2014-05" db="EMBL/GenBank/DDBJ databases">
        <title>De novo Genome Sequence of Spirocheata sp.</title>
        <authorList>
            <person name="Shivani Y."/>
            <person name="Subhash Y."/>
            <person name="Tushar L."/>
            <person name="Sasikala C."/>
            <person name="Ramana C.V."/>
        </authorList>
    </citation>
    <scope>NUCLEOTIDE SEQUENCE [LARGE SCALE GENOMIC DNA]</scope>
    <source>
        <strain evidence="8 9">JC230</strain>
    </source>
</reference>